<dbReference type="InterPro" id="IPR003114">
    <property type="entry name" value="Phox_assoc"/>
</dbReference>
<name>A0A7T6XF77_PENDI</name>
<feature type="region of interest" description="Disordered" evidence="2">
    <location>
        <begin position="1047"/>
        <end position="1095"/>
    </location>
</feature>
<dbReference type="PROSITE" id="PS50195">
    <property type="entry name" value="PX"/>
    <property type="match status" value="1"/>
</dbReference>
<sequence>MSRLSDDADSQVIAASPSSKNHNNPPTQNPILNPAISKELINATLNFLSASTNETLLGVFALLALVNYIILGRIGLLLIGVAVGVVLHASWEGSDDEHPHQTSHAQKFNRRRELALEVSNRLLDWPKRAGASGVQGEYDDFISTIEDISSADLEYATFQPATAVALRILTDAVINNHVKNWYDSLLPSESSFPGSCRRILTHFILSVSAHLSRKRTEDIFLQFLTNSSSIVIVFLNELAAAFTAVGSSPIETQKTVDQYLEQFPDSSLANVLSEKQQKKKLGMIADDILSNFLDAKAYNCPAVRDFLREVFAGVILGSTVTSLARPEFINEWIIHLLQGGESKIMHAIDAGVEGARNQGISAPRPSEDSNADSIKATQRESMHVAKATEEEAILEVKRLSAMIASNDMQSPESERPRQNEQNDENYTLTADLASKTNHENECHEDQGPVPDVKSLASPKLSEDSSVPPLILHGAQVLVDDDGARDEKGQIKSRPMWDYLLQIEPASARSTGWMVFRKYSDFQSLHEMLGTVSRLNQISSFSERHPTLPTWKGKTRQALSRELERYLQDAMRHESLADTDRMHRFLEKDAGSCTEPVGPNKPVFSFPSQSAFENMGKGMLGALANAPKGVAGSGKAVFEGMTGVFGGTANSKKSAVTTDQVQPKADKSSRTSFSQALFSFGDRTGVSNKNVQSSVVYPRDSLEIQGDGISKSSSIDSTRESFGNEQVAWNTEISPSKTSLDISDHITEPDIQTTEDIDQTSSHRRSETGQSIDQPHKQGNPITADETQIAVELIFAVINELYTLSSAWNIRRTLLNAAKSYILRPGSPTLETVRTLLQDSMIEGHTSDDALGGYLVKLRENALPTEEERKVRPPPPSEEEKIRLRDTARRLFVQRGIPQALTSVMGAAASREALEKIFDSLQVESVARGFVFSILLQGLRVPEIISAMPTRKRSSELGDQLDNSFRPKKAKVNTSPEAKTDSNGDRYWEISKMRRVTISSFRGKTQVNVREYYEKNGQELPGKKGISMPVDQFAAIISILPEIEQELKGNGETLPRPIYSAEGYQSDQEEQGEAHSENQSNPKQNIEATSDEESEA</sequence>
<dbReference type="InterPro" id="IPR013937">
    <property type="entry name" value="Sorting_nexin_C"/>
</dbReference>
<comment type="similarity">
    <text evidence="1">Belongs to the sorting nexin family.</text>
</comment>
<dbReference type="PANTHER" id="PTHR22775">
    <property type="entry name" value="SORTING NEXIN"/>
    <property type="match status" value="1"/>
</dbReference>
<dbReference type="Pfam" id="PF00787">
    <property type="entry name" value="PX"/>
    <property type="match status" value="1"/>
</dbReference>
<feature type="transmembrane region" description="Helical" evidence="3">
    <location>
        <begin position="56"/>
        <end position="87"/>
    </location>
</feature>
<organism evidence="6 7">
    <name type="scientific">Penicillium digitatum</name>
    <name type="common">Green mold</name>
    <dbReference type="NCBI Taxonomy" id="36651"/>
    <lineage>
        <taxon>Eukaryota</taxon>
        <taxon>Fungi</taxon>
        <taxon>Dikarya</taxon>
        <taxon>Ascomycota</taxon>
        <taxon>Pezizomycotina</taxon>
        <taxon>Eurotiomycetes</taxon>
        <taxon>Eurotiomycetidae</taxon>
        <taxon>Eurotiales</taxon>
        <taxon>Aspergillaceae</taxon>
        <taxon>Penicillium</taxon>
    </lineage>
</organism>
<dbReference type="GO" id="GO:0003677">
    <property type="term" value="F:DNA binding"/>
    <property type="evidence" value="ECO:0007669"/>
    <property type="project" value="InterPro"/>
</dbReference>
<dbReference type="SUPFAM" id="SSF54447">
    <property type="entry name" value="ssDNA-binding transcriptional regulator domain"/>
    <property type="match status" value="1"/>
</dbReference>
<keyword evidence="3" id="KW-0472">Membrane</keyword>
<feature type="compositionally biased region" description="Polar residues" evidence="2">
    <location>
        <begin position="1076"/>
        <end position="1087"/>
    </location>
</feature>
<dbReference type="Gene3D" id="2.30.31.10">
    <property type="entry name" value="Transcriptional Coactivator Pc4, Chain A"/>
    <property type="match status" value="1"/>
</dbReference>
<dbReference type="InterPro" id="IPR036871">
    <property type="entry name" value="PX_dom_sf"/>
</dbReference>
<dbReference type="Pfam" id="PF02229">
    <property type="entry name" value="PC4"/>
    <property type="match status" value="1"/>
</dbReference>
<evidence type="ECO:0000259" key="4">
    <source>
        <dbReference type="PROSITE" id="PS50195"/>
    </source>
</evidence>
<feature type="region of interest" description="Disordered" evidence="2">
    <location>
        <begin position="647"/>
        <end position="667"/>
    </location>
</feature>
<dbReference type="PANTHER" id="PTHR22775:SF47">
    <property type="entry name" value="MEIOTICALLY UP-REGULATED GENE 122 PROTEIN"/>
    <property type="match status" value="1"/>
</dbReference>
<dbReference type="RefSeq" id="XP_065955707.1">
    <property type="nucleotide sequence ID" value="XM_066100307.1"/>
</dbReference>
<dbReference type="GO" id="GO:0035091">
    <property type="term" value="F:phosphatidylinositol binding"/>
    <property type="evidence" value="ECO:0007669"/>
    <property type="project" value="InterPro"/>
</dbReference>
<dbReference type="SUPFAM" id="SSF64268">
    <property type="entry name" value="PX domain"/>
    <property type="match status" value="1"/>
</dbReference>
<dbReference type="SMART" id="SM00313">
    <property type="entry name" value="PXA"/>
    <property type="match status" value="1"/>
</dbReference>
<feature type="compositionally biased region" description="Polar residues" evidence="2">
    <location>
        <begin position="647"/>
        <end position="660"/>
    </location>
</feature>
<dbReference type="CDD" id="cd06093">
    <property type="entry name" value="PX_domain"/>
    <property type="match status" value="1"/>
</dbReference>
<dbReference type="Proteomes" id="UP000595662">
    <property type="component" value="Chromosome 1"/>
</dbReference>
<feature type="domain" description="PXA" evidence="5">
    <location>
        <begin position="159"/>
        <end position="341"/>
    </location>
</feature>
<dbReference type="InterPro" id="IPR003173">
    <property type="entry name" value="PC4_C"/>
</dbReference>
<dbReference type="InterPro" id="IPR001683">
    <property type="entry name" value="PX_dom"/>
</dbReference>
<dbReference type="PROSITE" id="PS51207">
    <property type="entry name" value="PXA"/>
    <property type="match status" value="1"/>
</dbReference>
<feature type="region of interest" description="Disordered" evidence="2">
    <location>
        <begin position="1"/>
        <end position="32"/>
    </location>
</feature>
<dbReference type="Pfam" id="PF02194">
    <property type="entry name" value="PXA"/>
    <property type="match status" value="1"/>
</dbReference>
<evidence type="ECO:0000256" key="3">
    <source>
        <dbReference type="SAM" id="Phobius"/>
    </source>
</evidence>
<feature type="region of interest" description="Disordered" evidence="2">
    <location>
        <begin position="437"/>
        <end position="466"/>
    </location>
</feature>
<feature type="region of interest" description="Disordered" evidence="2">
    <location>
        <begin position="954"/>
        <end position="982"/>
    </location>
</feature>
<dbReference type="GeneID" id="26229788"/>
<dbReference type="Gene3D" id="3.30.1520.10">
    <property type="entry name" value="Phox-like domain"/>
    <property type="match status" value="1"/>
</dbReference>
<gene>
    <name evidence="6" type="ORF">Pdw03_2871</name>
</gene>
<dbReference type="AlphaFoldDB" id="A0A7T6XF77"/>
<accession>A0A7T6XF77</accession>
<feature type="compositionally biased region" description="Basic and acidic residues" evidence="2">
    <location>
        <begin position="437"/>
        <end position="446"/>
    </location>
</feature>
<proteinExistence type="inferred from homology"/>
<feature type="compositionally biased region" description="Polar residues" evidence="2">
    <location>
        <begin position="16"/>
        <end position="31"/>
    </location>
</feature>
<evidence type="ECO:0000259" key="5">
    <source>
        <dbReference type="PROSITE" id="PS51207"/>
    </source>
</evidence>
<reference evidence="6 7" key="1">
    <citation type="submission" date="2020-08" db="EMBL/GenBank/DDBJ databases">
        <title>The completed genome sequence of the pathogenic ascomycete fungus Penicillium digitatum.</title>
        <authorList>
            <person name="Wang M."/>
        </authorList>
    </citation>
    <scope>NUCLEOTIDE SEQUENCE [LARGE SCALE GENOMIC DNA]</scope>
    <source>
        <strain evidence="6 7">PdW03</strain>
    </source>
</reference>
<dbReference type="VEuPathDB" id="FungiDB:PDIP_14650"/>
<protein>
    <submittedName>
        <fullName evidence="6">PX-associated, sorting nexin 13</fullName>
    </submittedName>
</protein>
<dbReference type="GO" id="GO:0006355">
    <property type="term" value="P:regulation of DNA-templated transcription"/>
    <property type="evidence" value="ECO:0007669"/>
    <property type="project" value="InterPro"/>
</dbReference>
<feature type="domain" description="PX" evidence="4">
    <location>
        <begin position="476"/>
        <end position="592"/>
    </location>
</feature>
<keyword evidence="3" id="KW-0812">Transmembrane</keyword>
<evidence type="ECO:0000256" key="1">
    <source>
        <dbReference type="ARBA" id="ARBA00010883"/>
    </source>
</evidence>
<feature type="region of interest" description="Disordered" evidence="2">
    <location>
        <begin position="746"/>
        <end position="781"/>
    </location>
</feature>
<evidence type="ECO:0000256" key="2">
    <source>
        <dbReference type="SAM" id="MobiDB-lite"/>
    </source>
</evidence>
<evidence type="ECO:0000313" key="7">
    <source>
        <dbReference type="Proteomes" id="UP000595662"/>
    </source>
</evidence>
<keyword evidence="3" id="KW-1133">Transmembrane helix</keyword>
<evidence type="ECO:0000313" key="6">
    <source>
        <dbReference type="EMBL" id="QQK40017.1"/>
    </source>
</evidence>
<dbReference type="Pfam" id="PF08628">
    <property type="entry name" value="Nexin_C"/>
    <property type="match status" value="1"/>
</dbReference>
<dbReference type="InterPro" id="IPR009044">
    <property type="entry name" value="ssDNA-bd_transcriptional_reg"/>
</dbReference>
<dbReference type="EMBL" id="CP060774">
    <property type="protein sequence ID" value="QQK40017.1"/>
    <property type="molecule type" value="Genomic_DNA"/>
</dbReference>